<organism evidence="2 3">
    <name type="scientific">Agrilus planipennis</name>
    <name type="common">Emerald ash borer</name>
    <name type="synonym">Agrilus marcopoli</name>
    <dbReference type="NCBI Taxonomy" id="224129"/>
    <lineage>
        <taxon>Eukaryota</taxon>
        <taxon>Metazoa</taxon>
        <taxon>Ecdysozoa</taxon>
        <taxon>Arthropoda</taxon>
        <taxon>Hexapoda</taxon>
        <taxon>Insecta</taxon>
        <taxon>Pterygota</taxon>
        <taxon>Neoptera</taxon>
        <taxon>Endopterygota</taxon>
        <taxon>Coleoptera</taxon>
        <taxon>Polyphaga</taxon>
        <taxon>Elateriformia</taxon>
        <taxon>Buprestoidea</taxon>
        <taxon>Buprestidae</taxon>
        <taxon>Agrilinae</taxon>
        <taxon>Agrilus</taxon>
    </lineage>
</organism>
<sequence>MSTQKPGDCTDEEKWIIKNLPFEWDCVCTKSKVLKRMLQRREKNHMSAIEIMKAKLIEVNCFIDNHIRRIGEDLKETVSMAKSKASDICENFEKNLEQSEIGKISHDELAEAADDLMKLEIYSNESIENFHSYLKCLENLRSERYKVIFQEAYLNLHIIQHLSPMDIEGYFEKEIINMNELIMNNFRLYSELHSKLRLQNEHAFLICSRRMNAFKEIWRNARKKVFMNHITTSLCSLSKVWDEEFQKDAKAKNVSVALEDTGKSLTNLLDQKITLPTKSLDLNKWLNDMQSAMDYMDGYSMTLIGLYKNAISKVFHGYIDRLGEIKHAMMSEGVIDITDLHTIDAEIIKMSDEIGTSDQIRDAAIFEKNWHVFSDLLKKKLEKPYQFLRKSASLWDLHLSRIEEAKVLIHKELQNIIDKNDETIMLFETGVNTALDALRQQHTENDLKAALGEVFIVLDKIKKKYLTNHEAEVKVLNKFTKLSETATGILTAELQLFLKTFPKENIYIHKSNSVEYFPSNEGIFQNINVIVHKVNAVENWMTGLRETIETYSSNCKEELSNQTSDWIEQETKKLAERLEVQLCFHESRYERIKINVYDQRLNEIRSHEEALNKHKAGVDEVFLNLKKDITNYYVEMQKMIKNFHENLGKMKEKINECKSESAMKCLISELTVAKQKCLNEIQDKREAIEKNQISKINTLKQAGSTFANSIKLFSEDGNFSPPEAKRYLKALAALEKVMKKKHVQLVKDLNLKRAKAMEVVMKTGNDAVTPFLNVLEEFVYADAIQNSIEKVKDEIKDTAVSLKSLVKLKQAEFFNIKDTAFATLELAGGHEILADKLEQLLNNLRDLCQLLEHPQAVTNDYGKYFKNIETPKSATSTISSRSRSKSSESAFPMSKKLIATSPKPNDNSIMGRFCAFITQTFQKMVEKSQKYYHSSTNVKNTNVIKPNFAEQMAELIPRLNYYYLQCEGFWLEQTNSLFEIFNDVQSFLISIDTQFLKKMHMEFQQNFDLIQQNTVKEVKGLLTENIANVRKIHDKLRPLHGYVSNNKLLEELKNEYYETCTNSIVTIECLPEPYDVQINEMVKNYEEDLITVNENLQLLKLFLNEFATLIIPIVPQFEKILDNIVRFINEDSISEVDSESRMKIQFYKESIPIPSNYSLNLNNSKIILKELSNNTGNLSYITGSFESPVEQFDVNVENFIQISQDNAKVLIEKLITMKDSSLVTIEEDKKRFNFDVQTVINLYALRYDAGDQPEEPAEKPKGKKKKK</sequence>
<proteinExistence type="predicted"/>
<name>A0A1W4X1T9_AGRPL</name>
<dbReference type="InterPro" id="IPR028089">
    <property type="entry name" value="DUF4455"/>
</dbReference>
<feature type="domain" description="DUF4455" evidence="1">
    <location>
        <begin position="39"/>
        <end position="480"/>
    </location>
</feature>
<evidence type="ECO:0000313" key="3">
    <source>
        <dbReference type="RefSeq" id="XP_018330096.1"/>
    </source>
</evidence>
<dbReference type="InParanoid" id="A0A1W4X1T9"/>
<dbReference type="Pfam" id="PF14643">
    <property type="entry name" value="DUF4455"/>
    <property type="match status" value="1"/>
</dbReference>
<accession>A0A1W4X1T9</accession>
<dbReference type="RefSeq" id="XP_018330096.1">
    <property type="nucleotide sequence ID" value="XM_018474594.1"/>
</dbReference>
<dbReference type="AlphaFoldDB" id="A0A1W4X1T9"/>
<evidence type="ECO:0000259" key="1">
    <source>
        <dbReference type="Pfam" id="PF14643"/>
    </source>
</evidence>
<dbReference type="STRING" id="224129.A0A1W4X1T9"/>
<protein>
    <submittedName>
        <fullName evidence="3">Uncharacterized protein LOC108740311</fullName>
    </submittedName>
</protein>
<gene>
    <name evidence="3" type="primary">LOC108740311</name>
</gene>
<evidence type="ECO:0000313" key="2">
    <source>
        <dbReference type="Proteomes" id="UP000192223"/>
    </source>
</evidence>
<dbReference type="Proteomes" id="UP000192223">
    <property type="component" value="Unplaced"/>
</dbReference>
<reference evidence="3" key="1">
    <citation type="submission" date="2025-08" db="UniProtKB">
        <authorList>
            <consortium name="RefSeq"/>
        </authorList>
    </citation>
    <scope>IDENTIFICATION</scope>
    <source>
        <tissue evidence="3">Entire body</tissue>
    </source>
</reference>
<dbReference type="OrthoDB" id="431588at2759"/>
<dbReference type="KEGG" id="apln:108740311"/>
<dbReference type="GeneID" id="108740311"/>
<keyword evidence="2" id="KW-1185">Reference proteome</keyword>